<dbReference type="FunFam" id="2.10.10.10:FF:000003">
    <property type="entry name" value="binder of sperm protein homolog 1"/>
    <property type="match status" value="1"/>
</dbReference>
<evidence type="ECO:0000256" key="5">
    <source>
        <dbReference type="ARBA" id="ARBA00023157"/>
    </source>
</evidence>
<proteinExistence type="inferred from homology"/>
<dbReference type="STRING" id="30611.ENSOGAP00000022269"/>
<dbReference type="PANTHER" id="PTHR22918:SF5">
    <property type="entry name" value="BINDER OF SPERM PROTEIN HOMOLOG 2"/>
    <property type="match status" value="1"/>
</dbReference>
<dbReference type="GO" id="GO:0009986">
    <property type="term" value="C:cell surface"/>
    <property type="evidence" value="ECO:0007669"/>
    <property type="project" value="TreeGrafter"/>
</dbReference>
<dbReference type="HOGENOM" id="CLU_126630_1_0_1"/>
<dbReference type="Proteomes" id="UP000005225">
    <property type="component" value="Unassembled WGS sequence"/>
</dbReference>
<dbReference type="InterPro" id="IPR013806">
    <property type="entry name" value="Kringle-like"/>
</dbReference>
<reference evidence="9" key="3">
    <citation type="submission" date="2025-09" db="UniProtKB">
        <authorList>
            <consortium name="Ensembl"/>
        </authorList>
    </citation>
    <scope>IDENTIFICATION</scope>
</reference>
<feature type="disulfide bond" evidence="6">
    <location>
        <begin position="85"/>
        <end position="111"/>
    </location>
</feature>
<evidence type="ECO:0000256" key="6">
    <source>
        <dbReference type="PROSITE-ProRule" id="PRU00479"/>
    </source>
</evidence>
<evidence type="ECO:0000256" key="3">
    <source>
        <dbReference type="ARBA" id="ARBA00022525"/>
    </source>
</evidence>
<dbReference type="SMART" id="SM00059">
    <property type="entry name" value="FN2"/>
    <property type="match status" value="2"/>
</dbReference>
<evidence type="ECO:0000313" key="10">
    <source>
        <dbReference type="Proteomes" id="UP000005225"/>
    </source>
</evidence>
<keyword evidence="7" id="KW-0732">Signal</keyword>
<keyword evidence="10" id="KW-1185">Reference proteome</keyword>
<comment type="subcellular location">
    <subcellularLocation>
        <location evidence="1">Secreted</location>
    </subcellularLocation>
</comment>
<dbReference type="InterPro" id="IPR000562">
    <property type="entry name" value="FN_type2_dom"/>
</dbReference>
<accession>H0Y1M6</accession>
<dbReference type="CDD" id="cd00062">
    <property type="entry name" value="FN2"/>
    <property type="match status" value="1"/>
</dbReference>
<evidence type="ECO:0000259" key="8">
    <source>
        <dbReference type="PROSITE" id="PS51092"/>
    </source>
</evidence>
<feature type="disulfide bond" evidence="6">
    <location>
        <begin position="99"/>
        <end position="126"/>
    </location>
</feature>
<dbReference type="SUPFAM" id="SSF57440">
    <property type="entry name" value="Kringle-like"/>
    <property type="match status" value="2"/>
</dbReference>
<evidence type="ECO:0000256" key="4">
    <source>
        <dbReference type="ARBA" id="ARBA00022737"/>
    </source>
</evidence>
<evidence type="ECO:0000313" key="9">
    <source>
        <dbReference type="Ensembl" id="ENSOGAP00000022269.1"/>
    </source>
</evidence>
<dbReference type="EMBL" id="AAQR03186672">
    <property type="status" value="NOT_ANNOTATED_CDS"/>
    <property type="molecule type" value="Genomic_DNA"/>
</dbReference>
<comment type="similarity">
    <text evidence="2">Belongs to the seminal plasma protein family.</text>
</comment>
<dbReference type="GO" id="GO:0008201">
    <property type="term" value="F:heparin binding"/>
    <property type="evidence" value="ECO:0007669"/>
    <property type="project" value="TreeGrafter"/>
</dbReference>
<evidence type="ECO:0000256" key="7">
    <source>
        <dbReference type="SAM" id="SignalP"/>
    </source>
</evidence>
<dbReference type="PROSITE" id="PS51092">
    <property type="entry name" value="FN2_2"/>
    <property type="match status" value="2"/>
</dbReference>
<dbReference type="GO" id="GO:0005576">
    <property type="term" value="C:extracellular region"/>
    <property type="evidence" value="ECO:0007669"/>
    <property type="project" value="UniProtKB-SubCell"/>
</dbReference>
<reference evidence="9" key="2">
    <citation type="submission" date="2025-08" db="UniProtKB">
        <authorList>
            <consortium name="Ensembl"/>
        </authorList>
    </citation>
    <scope>IDENTIFICATION</scope>
</reference>
<keyword evidence="4" id="KW-0677">Repeat</keyword>
<dbReference type="Ensembl" id="ENSOGAT00000032478.1">
    <property type="protein sequence ID" value="ENSOGAP00000022269.1"/>
    <property type="gene ID" value="ENSOGAG00000031710.1"/>
</dbReference>
<keyword evidence="3" id="KW-0964">Secreted</keyword>
<dbReference type="PRINTS" id="PR00013">
    <property type="entry name" value="FNTYPEII"/>
</dbReference>
<dbReference type="GeneTree" id="ENSGT00940000163805"/>
<evidence type="ECO:0000256" key="2">
    <source>
        <dbReference type="ARBA" id="ARBA00010011"/>
    </source>
</evidence>
<dbReference type="OMA" id="FQGRWRY"/>
<name>H0Y1M6_OTOGA</name>
<dbReference type="Pfam" id="PF00040">
    <property type="entry name" value="fn2"/>
    <property type="match status" value="2"/>
</dbReference>
<feature type="domain" description="Fibronectin type-II" evidence="8">
    <location>
        <begin position="35"/>
        <end position="79"/>
    </location>
</feature>
<dbReference type="eggNOG" id="KOG1565">
    <property type="taxonomic scope" value="Eukaryota"/>
</dbReference>
<keyword evidence="5 6" id="KW-1015">Disulfide bond</keyword>
<dbReference type="Gene3D" id="2.10.10.10">
    <property type="entry name" value="Fibronectin, type II, collagen-binding"/>
    <property type="match status" value="2"/>
</dbReference>
<dbReference type="GO" id="GO:0048240">
    <property type="term" value="P:sperm capacitation"/>
    <property type="evidence" value="ECO:0007669"/>
    <property type="project" value="TreeGrafter"/>
</dbReference>
<dbReference type="PANTHER" id="PTHR22918">
    <property type="entry name" value="SEMINAL PLASMA PROTEIN"/>
    <property type="match status" value="1"/>
</dbReference>
<feature type="domain" description="Fibronectin type-II" evidence="8">
    <location>
        <begin position="80"/>
        <end position="128"/>
    </location>
</feature>
<evidence type="ECO:0000256" key="1">
    <source>
        <dbReference type="ARBA" id="ARBA00004613"/>
    </source>
</evidence>
<organism evidence="9 10">
    <name type="scientific">Otolemur garnettii</name>
    <name type="common">Small-eared galago</name>
    <name type="synonym">Garnett's greater bushbaby</name>
    <dbReference type="NCBI Taxonomy" id="30611"/>
    <lineage>
        <taxon>Eukaryota</taxon>
        <taxon>Metazoa</taxon>
        <taxon>Chordata</taxon>
        <taxon>Craniata</taxon>
        <taxon>Vertebrata</taxon>
        <taxon>Euteleostomi</taxon>
        <taxon>Mammalia</taxon>
        <taxon>Eutheria</taxon>
        <taxon>Euarchontoglires</taxon>
        <taxon>Primates</taxon>
        <taxon>Strepsirrhini</taxon>
        <taxon>Lorisiformes</taxon>
        <taxon>Galagidae</taxon>
        <taxon>Otolemur</taxon>
    </lineage>
</organism>
<sequence>SEGMRNLVRWLSLAVCIYRLNADLISHLHPPFQVISTHPCVFPFTYGDVTYYSCISVHSDFDWCSFDKEFRGRWRYCTMSDPPRCVFPFLFRQKLYNECTKDGYILDRSWCSLTGDYNKDGKWKQCSPNK</sequence>
<dbReference type="InParanoid" id="H0Y1M6"/>
<dbReference type="AlphaFoldDB" id="H0Y1M6"/>
<dbReference type="InterPro" id="IPR051666">
    <property type="entry name" value="SP_Capacitation_Regulator"/>
</dbReference>
<feature type="signal peptide" evidence="7">
    <location>
        <begin position="1"/>
        <end position="22"/>
    </location>
</feature>
<comment type="caution">
    <text evidence="6">Lacks conserved residue(s) required for the propagation of feature annotation.</text>
</comment>
<reference evidence="10" key="1">
    <citation type="submission" date="2011-03" db="EMBL/GenBank/DDBJ databases">
        <title>Version 3 of the genome sequence of Otolemur garnettii (Bushbaby).</title>
        <authorList>
            <consortium name="The Broad Institute Genome Sequencing Platform"/>
            <person name="Di Palma F."/>
            <person name="Johnson J."/>
            <person name="Lander E.S."/>
            <person name="Lindblad-Toh K."/>
            <person name="Jaffe D.B."/>
            <person name="Gnerre S."/>
            <person name="MacCallum I."/>
            <person name="Przybylski D."/>
            <person name="Ribeiro F.J."/>
            <person name="Burton J.N."/>
            <person name="Walker B.J."/>
            <person name="Sharpe T."/>
            <person name="Hall G."/>
        </authorList>
    </citation>
    <scope>NUCLEOTIDE SEQUENCE [LARGE SCALE GENOMIC DNA]</scope>
</reference>
<feature type="chain" id="PRO_5003545969" description="Fibronectin type-II domain-containing protein" evidence="7">
    <location>
        <begin position="23"/>
        <end position="130"/>
    </location>
</feature>
<protein>
    <recommendedName>
        <fullName evidence="8">Fibronectin type-II domain-containing protein</fullName>
    </recommendedName>
</protein>
<dbReference type="InterPro" id="IPR036943">
    <property type="entry name" value="FN_type2_sf"/>
</dbReference>